<reference evidence="3 4" key="1">
    <citation type="submission" date="2019-06" db="EMBL/GenBank/DDBJ databases">
        <title>Sequencing the genomes of 1000 actinobacteria strains.</title>
        <authorList>
            <person name="Klenk H.-P."/>
        </authorList>
    </citation>
    <scope>NUCLEOTIDE SEQUENCE [LARGE SCALE GENOMIC DNA]</scope>
    <source>
        <strain evidence="3 4">DSM 46837</strain>
    </source>
</reference>
<dbReference type="Proteomes" id="UP000319865">
    <property type="component" value="Unassembled WGS sequence"/>
</dbReference>
<proteinExistence type="predicted"/>
<comment type="caution">
    <text evidence="3">The sequence shown here is derived from an EMBL/GenBank/DDBJ whole genome shotgun (WGS) entry which is preliminary data.</text>
</comment>
<evidence type="ECO:0000313" key="4">
    <source>
        <dbReference type="Proteomes" id="UP000319865"/>
    </source>
</evidence>
<dbReference type="OrthoDB" id="5240640at2"/>
<dbReference type="EMBL" id="VFQE01000002">
    <property type="protein sequence ID" value="TQN38041.1"/>
    <property type="molecule type" value="Genomic_DNA"/>
</dbReference>
<organism evidence="3 4">
    <name type="scientific">Blastococcus colisei</name>
    <dbReference type="NCBI Taxonomy" id="1564162"/>
    <lineage>
        <taxon>Bacteria</taxon>
        <taxon>Bacillati</taxon>
        <taxon>Actinomycetota</taxon>
        <taxon>Actinomycetes</taxon>
        <taxon>Geodermatophilales</taxon>
        <taxon>Geodermatophilaceae</taxon>
        <taxon>Blastococcus</taxon>
    </lineage>
</organism>
<evidence type="ECO:0000313" key="3">
    <source>
        <dbReference type="EMBL" id="TQN38041.1"/>
    </source>
</evidence>
<evidence type="ECO:0000256" key="1">
    <source>
        <dbReference type="SAM" id="MobiDB-lite"/>
    </source>
</evidence>
<protein>
    <recommendedName>
        <fullName evidence="2">UGSC-like domain-containing protein</fullName>
    </recommendedName>
</protein>
<keyword evidence="4" id="KW-1185">Reference proteome</keyword>
<evidence type="ECO:0000259" key="2">
    <source>
        <dbReference type="Pfam" id="PF24696"/>
    </source>
</evidence>
<gene>
    <name evidence="3" type="ORF">FHU33_4721</name>
</gene>
<sequence length="94" mass="9938">MVVRIVDPSGSEPPTERLATASRPASLVGARIAVLNNGKPNAEHVVTVLGRHLAERLGAQEPVGAEKPNSSRPFEADVLDRFRNFDAAIVGVGD</sequence>
<feature type="region of interest" description="Disordered" evidence="1">
    <location>
        <begin position="1"/>
        <end position="22"/>
    </location>
</feature>
<feature type="domain" description="UGSC-like" evidence="2">
    <location>
        <begin position="4"/>
        <end position="94"/>
    </location>
</feature>
<dbReference type="AlphaFoldDB" id="A0A543P1V2"/>
<name>A0A543P1V2_9ACTN</name>
<accession>A0A543P1V2</accession>
<dbReference type="Pfam" id="PF24696">
    <property type="entry name" value="UGSC"/>
    <property type="match status" value="1"/>
</dbReference>
<dbReference type="InterPro" id="IPR057767">
    <property type="entry name" value="UGSC-like_dom"/>
</dbReference>